<dbReference type="EMBL" id="JAHLQT010042043">
    <property type="protein sequence ID" value="KAG7155310.1"/>
    <property type="molecule type" value="Genomic_DNA"/>
</dbReference>
<accession>A0A8J5JC13</accession>
<dbReference type="Proteomes" id="UP000747542">
    <property type="component" value="Unassembled WGS sequence"/>
</dbReference>
<keyword evidence="2" id="KW-1185">Reference proteome</keyword>
<evidence type="ECO:0000313" key="2">
    <source>
        <dbReference type="Proteomes" id="UP000747542"/>
    </source>
</evidence>
<protein>
    <submittedName>
        <fullName evidence="1">Uncharacterized protein</fullName>
    </submittedName>
</protein>
<gene>
    <name evidence="1" type="ORF">Hamer_G030072</name>
</gene>
<proteinExistence type="predicted"/>
<dbReference type="AlphaFoldDB" id="A0A8J5JC13"/>
<evidence type="ECO:0000313" key="1">
    <source>
        <dbReference type="EMBL" id="KAG7155310.1"/>
    </source>
</evidence>
<organism evidence="1 2">
    <name type="scientific">Homarus americanus</name>
    <name type="common">American lobster</name>
    <dbReference type="NCBI Taxonomy" id="6706"/>
    <lineage>
        <taxon>Eukaryota</taxon>
        <taxon>Metazoa</taxon>
        <taxon>Ecdysozoa</taxon>
        <taxon>Arthropoda</taxon>
        <taxon>Crustacea</taxon>
        <taxon>Multicrustacea</taxon>
        <taxon>Malacostraca</taxon>
        <taxon>Eumalacostraca</taxon>
        <taxon>Eucarida</taxon>
        <taxon>Decapoda</taxon>
        <taxon>Pleocyemata</taxon>
        <taxon>Astacidea</taxon>
        <taxon>Nephropoidea</taxon>
        <taxon>Nephropidae</taxon>
        <taxon>Homarus</taxon>
    </lineage>
</organism>
<comment type="caution">
    <text evidence="1">The sequence shown here is derived from an EMBL/GenBank/DDBJ whole genome shotgun (WGS) entry which is preliminary data.</text>
</comment>
<name>A0A8J5JC13_HOMAM</name>
<reference evidence="1" key="1">
    <citation type="journal article" date="2021" name="Sci. Adv.">
        <title>The American lobster genome reveals insights on longevity, neural, and immune adaptations.</title>
        <authorList>
            <person name="Polinski J.M."/>
            <person name="Zimin A.V."/>
            <person name="Clark K.F."/>
            <person name="Kohn A.B."/>
            <person name="Sadowski N."/>
            <person name="Timp W."/>
            <person name="Ptitsyn A."/>
            <person name="Khanna P."/>
            <person name="Romanova D.Y."/>
            <person name="Williams P."/>
            <person name="Greenwood S.J."/>
            <person name="Moroz L.L."/>
            <person name="Walt D.R."/>
            <person name="Bodnar A.G."/>
        </authorList>
    </citation>
    <scope>NUCLEOTIDE SEQUENCE</scope>
    <source>
        <strain evidence="1">GMGI-L3</strain>
    </source>
</reference>
<sequence>MCKFPGLTNSVFKTMQSRNGFFNRHPSLGTHHWHPSLGPIDHRCRTAISSSSLDKGDKELLSPPWGRRLSRSCDCRRRQP</sequence>